<dbReference type="Pfam" id="PF05893">
    <property type="entry name" value="LuxC"/>
    <property type="match status" value="1"/>
</dbReference>
<dbReference type="STRING" id="34085.AB406_2093"/>
<dbReference type="InterPro" id="IPR008670">
    <property type="entry name" value="CoA_reduct_LuxC"/>
</dbReference>
<sequence length="349" mass="40325">MNISIKISGLAQLGLFINQFLEKTEEVYSEEEALFSMKLSRSEIENPWFTQDSLRFALKQWADLLTEENLNDWVNSYPETKGGKKVGLILAGNIPLVGFHDVITVVLSGHIPVIKMSSKDKQILPFLLEKWASLSEGIEYQLVEKLENYDAVIATGSNNTARYLEYYFKNKPNIIRKNRTSVAVLSGKETDEELQLLAEDIFRYFGLGCRNVTRLFIPQDFKLERLFENFVGFQDIINHHKYANNYDYNRAVYLLNQENFWDNNFVMLKEDTQLFSPLSVINFSRYDNLAEIETFLNENHENIQCIVSHLCLSRGEVGFGEAQTPSLNTYADNVDTMAFLRIIDQLEMN</sequence>
<dbReference type="RefSeq" id="WP_014938771.1">
    <property type="nucleotide sequence ID" value="NC_018609.1"/>
</dbReference>
<keyword evidence="3" id="KW-1185">Reference proteome</keyword>
<dbReference type="SUPFAM" id="SSF53720">
    <property type="entry name" value="ALDH-like"/>
    <property type="match status" value="1"/>
</dbReference>
<protein>
    <recommendedName>
        <fullName evidence="4">Acyl-CoA reductase (LuxC)</fullName>
    </recommendedName>
</protein>
<dbReference type="GO" id="GO:0008218">
    <property type="term" value="P:bioluminescence"/>
    <property type="evidence" value="ECO:0007669"/>
    <property type="project" value="InterPro"/>
</dbReference>
<accession>J9R3Q1</accession>
<dbReference type="GO" id="GO:0003995">
    <property type="term" value="F:acyl-CoA dehydrogenase activity"/>
    <property type="evidence" value="ECO:0007669"/>
    <property type="project" value="InterPro"/>
</dbReference>
<dbReference type="KEGG" id="rag:B739_1922"/>
<reference evidence="2 3" key="1">
    <citation type="submission" date="2012-09" db="EMBL/GenBank/DDBJ databases">
        <title>Riemerella anatipestifer vaccine strains.</title>
        <authorList>
            <person name="Chun C.A."/>
            <person name="Shu W.M."/>
            <person name="Kang Z.D."/>
            <person name="Jia W.X."/>
        </authorList>
    </citation>
    <scope>NUCLEOTIDE SEQUENCE [LARGE SCALE GENOMIC DNA]</scope>
    <source>
        <strain evidence="2 3">RA-CH-1</strain>
    </source>
</reference>
<gene>
    <name evidence="2" type="ORF">B739_1922</name>
</gene>
<proteinExistence type="predicted"/>
<organism evidence="2 3">
    <name type="scientific">Riemerella anatipestifer RA-CH-1</name>
    <dbReference type="NCBI Taxonomy" id="1228997"/>
    <lineage>
        <taxon>Bacteria</taxon>
        <taxon>Pseudomonadati</taxon>
        <taxon>Bacteroidota</taxon>
        <taxon>Flavobacteriia</taxon>
        <taxon>Flavobacteriales</taxon>
        <taxon>Weeksellaceae</taxon>
        <taxon>Riemerella</taxon>
    </lineage>
</organism>
<name>J9R3Q1_RIEAN</name>
<dbReference type="EMBL" id="CP003787">
    <property type="protein sequence ID" value="AFR36504.1"/>
    <property type="molecule type" value="Genomic_DNA"/>
</dbReference>
<dbReference type="PATRIC" id="fig|1228997.3.peg.1923"/>
<dbReference type="Proteomes" id="UP000006276">
    <property type="component" value="Chromosome"/>
</dbReference>
<evidence type="ECO:0000313" key="3">
    <source>
        <dbReference type="Proteomes" id="UP000006276"/>
    </source>
</evidence>
<evidence type="ECO:0000256" key="1">
    <source>
        <dbReference type="ARBA" id="ARBA00022857"/>
    </source>
</evidence>
<evidence type="ECO:0000313" key="2">
    <source>
        <dbReference type="EMBL" id="AFR36504.1"/>
    </source>
</evidence>
<keyword evidence="1" id="KW-0521">NADP</keyword>
<dbReference type="InterPro" id="IPR016161">
    <property type="entry name" value="Ald_DH/histidinol_DH"/>
</dbReference>
<evidence type="ECO:0008006" key="4">
    <source>
        <dbReference type="Google" id="ProtNLM"/>
    </source>
</evidence>
<dbReference type="AlphaFoldDB" id="J9R3Q1"/>
<dbReference type="HOGENOM" id="CLU_050037_0_0_10"/>